<accession>A0A3S3QST8</accession>
<keyword evidence="5" id="KW-0472">Membrane</keyword>
<evidence type="ECO:0000256" key="6">
    <source>
        <dbReference type="ARBA" id="ARBA00023315"/>
    </source>
</evidence>
<keyword evidence="2" id="KW-1003">Cell membrane</keyword>
<dbReference type="InterPro" id="IPR004960">
    <property type="entry name" value="LipA_acyltrans"/>
</dbReference>
<dbReference type="Proteomes" id="UP000287853">
    <property type="component" value="Unassembled WGS sequence"/>
</dbReference>
<name>A0A3S3QST8_9BACT</name>
<dbReference type="PANTHER" id="PTHR30606:SF10">
    <property type="entry name" value="PHOSPHATIDYLINOSITOL MANNOSIDE ACYLTRANSFERASE"/>
    <property type="match status" value="1"/>
</dbReference>
<evidence type="ECO:0000256" key="1">
    <source>
        <dbReference type="ARBA" id="ARBA00004533"/>
    </source>
</evidence>
<comment type="subcellular location">
    <subcellularLocation>
        <location evidence="1">Cell inner membrane</location>
    </subcellularLocation>
</comment>
<keyword evidence="3" id="KW-0997">Cell inner membrane</keyword>
<evidence type="ECO:0000313" key="7">
    <source>
        <dbReference type="EMBL" id="RWX46647.1"/>
    </source>
</evidence>
<dbReference type="PANTHER" id="PTHR30606">
    <property type="entry name" value="LIPID A BIOSYNTHESIS LAUROYL ACYLTRANSFERASE"/>
    <property type="match status" value="1"/>
</dbReference>
<evidence type="ECO:0000256" key="5">
    <source>
        <dbReference type="ARBA" id="ARBA00023136"/>
    </source>
</evidence>
<dbReference type="GO" id="GO:0008913">
    <property type="term" value="F:Kdo2-lipid IVA acyltransferase activity"/>
    <property type="evidence" value="ECO:0007669"/>
    <property type="project" value="UniProtKB-EC"/>
</dbReference>
<protein>
    <submittedName>
        <fullName evidence="7">Lipid A biosynthesis acyltransferase</fullName>
        <ecNumber evidence="7">2.3.1.241</ecNumber>
    </submittedName>
</protein>
<dbReference type="EC" id="2.3.1.241" evidence="7"/>
<keyword evidence="4 7" id="KW-0808">Transferase</keyword>
<keyword evidence="8" id="KW-1185">Reference proteome</keyword>
<dbReference type="EMBL" id="MTKO01000055">
    <property type="protein sequence ID" value="RWX46647.1"/>
    <property type="molecule type" value="Genomic_DNA"/>
</dbReference>
<gene>
    <name evidence="7" type="ORF">H206_02539</name>
</gene>
<dbReference type="AlphaFoldDB" id="A0A3S3QST8"/>
<keyword evidence="6 7" id="KW-0012">Acyltransferase</keyword>
<comment type="caution">
    <text evidence="7">The sequence shown here is derived from an EMBL/GenBank/DDBJ whole genome shotgun (WGS) entry which is preliminary data.</text>
</comment>
<dbReference type="Pfam" id="PF03279">
    <property type="entry name" value="Lip_A_acyltrans"/>
    <property type="match status" value="1"/>
</dbReference>
<evidence type="ECO:0000256" key="4">
    <source>
        <dbReference type="ARBA" id="ARBA00022679"/>
    </source>
</evidence>
<sequence length="218" mass="25435">MYWGPIRILVKIIPRELSYRLIWFVGLCAYFMSRGKADRLRSWMEQVNEKPVSRSQVIDVFVHYYRSSLDTLLYDALSSENIDQFIRYEGLDNLNKALQKEKGVILLHPHFGNEECLMPAIGHKGFTVSQIASRWEPDSLPGRLLALSNRIRRHAWRMRISTRENLPVGFVYIDEGIRNIYRLLRRNEVLLLALDGREGVSWQEIPFLGMTAEISPGR</sequence>
<dbReference type="GO" id="GO:0009247">
    <property type="term" value="P:glycolipid biosynthetic process"/>
    <property type="evidence" value="ECO:0007669"/>
    <property type="project" value="UniProtKB-ARBA"/>
</dbReference>
<reference evidence="7 8" key="1">
    <citation type="submission" date="2017-01" db="EMBL/GenBank/DDBJ databases">
        <title>The cable genome- insights into the physiology and evolution of filamentous bacteria capable of sulfide oxidation via long distance electron transfer.</title>
        <authorList>
            <person name="Schreiber L."/>
            <person name="Bjerg J.T."/>
            <person name="Boggild A."/>
            <person name="Van De Vossenberg J."/>
            <person name="Meysman F."/>
            <person name="Nielsen L.P."/>
            <person name="Schramm A."/>
            <person name="Kjeldsen K.U."/>
        </authorList>
    </citation>
    <scope>NUCLEOTIDE SEQUENCE [LARGE SCALE GENOMIC DNA]</scope>
    <source>
        <strain evidence="7">MCF</strain>
    </source>
</reference>
<dbReference type="GO" id="GO:0005886">
    <property type="term" value="C:plasma membrane"/>
    <property type="evidence" value="ECO:0007669"/>
    <property type="project" value="UniProtKB-SubCell"/>
</dbReference>
<organism evidence="7 8">
    <name type="scientific">Candidatus Electrothrix aarhusensis</name>
    <dbReference type="NCBI Taxonomy" id="1859131"/>
    <lineage>
        <taxon>Bacteria</taxon>
        <taxon>Pseudomonadati</taxon>
        <taxon>Thermodesulfobacteriota</taxon>
        <taxon>Desulfobulbia</taxon>
        <taxon>Desulfobulbales</taxon>
        <taxon>Desulfobulbaceae</taxon>
        <taxon>Candidatus Electrothrix</taxon>
    </lineage>
</organism>
<evidence type="ECO:0000256" key="2">
    <source>
        <dbReference type="ARBA" id="ARBA00022475"/>
    </source>
</evidence>
<evidence type="ECO:0000256" key="3">
    <source>
        <dbReference type="ARBA" id="ARBA00022519"/>
    </source>
</evidence>
<evidence type="ECO:0000313" key="8">
    <source>
        <dbReference type="Proteomes" id="UP000287853"/>
    </source>
</evidence>
<proteinExistence type="predicted"/>